<dbReference type="PROSITE" id="PS51831">
    <property type="entry name" value="HD"/>
    <property type="match status" value="1"/>
</dbReference>
<dbReference type="RefSeq" id="WP_182219459.1">
    <property type="nucleotide sequence ID" value="NZ_JACEZS010000016.1"/>
</dbReference>
<dbReference type="PANTHER" id="PTHR43155:SF2">
    <property type="entry name" value="CYCLIC DI-GMP PHOSPHODIESTERASE PA4108"/>
    <property type="match status" value="1"/>
</dbReference>
<dbReference type="Pfam" id="PF13487">
    <property type="entry name" value="HD_5"/>
    <property type="match status" value="1"/>
</dbReference>
<evidence type="ECO:0000313" key="4">
    <source>
        <dbReference type="Proteomes" id="UP000566711"/>
    </source>
</evidence>
<dbReference type="Pfam" id="PF11871">
    <property type="entry name" value="DUF3391"/>
    <property type="match status" value="1"/>
</dbReference>
<dbReference type="InterPro" id="IPR021812">
    <property type="entry name" value="DUF3391"/>
</dbReference>
<name>A0A7W2EJU8_9BURK</name>
<organism evidence="3 4">
    <name type="scientific">Rugamonas fusca</name>
    <dbReference type="NCBI Taxonomy" id="2758568"/>
    <lineage>
        <taxon>Bacteria</taxon>
        <taxon>Pseudomonadati</taxon>
        <taxon>Pseudomonadota</taxon>
        <taxon>Betaproteobacteria</taxon>
        <taxon>Burkholderiales</taxon>
        <taxon>Oxalobacteraceae</taxon>
        <taxon>Telluria group</taxon>
        <taxon>Rugamonas</taxon>
    </lineage>
</organism>
<dbReference type="GO" id="GO:0008081">
    <property type="term" value="F:phosphoric diester hydrolase activity"/>
    <property type="evidence" value="ECO:0007669"/>
    <property type="project" value="UniProtKB-ARBA"/>
</dbReference>
<feature type="domain" description="HD-GYP" evidence="2">
    <location>
        <begin position="153"/>
        <end position="348"/>
    </location>
</feature>
<keyword evidence="4" id="KW-1185">Reference proteome</keyword>
<dbReference type="PANTHER" id="PTHR43155">
    <property type="entry name" value="CYCLIC DI-GMP PHOSPHODIESTERASE PA4108-RELATED"/>
    <property type="match status" value="1"/>
</dbReference>
<evidence type="ECO:0000259" key="2">
    <source>
        <dbReference type="PROSITE" id="PS51832"/>
    </source>
</evidence>
<dbReference type="NCBIfam" id="TIGR00277">
    <property type="entry name" value="HDIG"/>
    <property type="match status" value="1"/>
</dbReference>
<dbReference type="InterPro" id="IPR003607">
    <property type="entry name" value="HD/PDEase_dom"/>
</dbReference>
<evidence type="ECO:0000313" key="3">
    <source>
        <dbReference type="EMBL" id="MBA5607231.1"/>
    </source>
</evidence>
<dbReference type="SMART" id="SM00471">
    <property type="entry name" value="HDc"/>
    <property type="match status" value="1"/>
</dbReference>
<dbReference type="PROSITE" id="PS51832">
    <property type="entry name" value="HD_GYP"/>
    <property type="match status" value="1"/>
</dbReference>
<accession>A0A7W2EJU8</accession>
<dbReference type="InterPro" id="IPR037522">
    <property type="entry name" value="HD_GYP_dom"/>
</dbReference>
<evidence type="ECO:0000259" key="1">
    <source>
        <dbReference type="PROSITE" id="PS51831"/>
    </source>
</evidence>
<proteinExistence type="predicted"/>
<dbReference type="Gene3D" id="1.10.3210.10">
    <property type="entry name" value="Hypothetical protein af1432"/>
    <property type="match status" value="1"/>
</dbReference>
<sequence length="432" mass="46636">MLDQAEISIDQLRVGLYVHLDLKWFEHPFAFSHFKIKDEDQIQVLRGLGLRTVRISPALSDPGATPGPAAGAGVAADGAAAASAPAPAPALPAMQQAKRAMVERINQQREQAGQIEKAFLDAARTIRSIETNLFSNPAASVAQASQLVTQIVDSILCAPELAIHVMGDKVGGEELYLHSLNVTMLAMMIARDIQLPHAVISMLGMGALLHDIGHKKVSDKILNKPEALTRAEQNAYQLHCQYGAEMAQELALAPAVAAIIRDHHELYDGSGYPRALKGEAINVLARIVAIADHYDELCNPTHLGAALTPHDALSLMFARQRDKFDPKLLQIFIRCLGVYPPGTVVQLSNGVLGMVATVNTSKPMKPIVVIYDAAVPKHEAILVDMERETGLNIVKSLKPAQVPQDVLLYLSPRKRVSYYFDASKAGQGAAAS</sequence>
<feature type="domain" description="HD" evidence="1">
    <location>
        <begin position="175"/>
        <end position="297"/>
    </location>
</feature>
<dbReference type="Proteomes" id="UP000566711">
    <property type="component" value="Unassembled WGS sequence"/>
</dbReference>
<dbReference type="SUPFAM" id="SSF109604">
    <property type="entry name" value="HD-domain/PDEase-like"/>
    <property type="match status" value="1"/>
</dbReference>
<dbReference type="InterPro" id="IPR006675">
    <property type="entry name" value="HDIG_dom"/>
</dbReference>
<comment type="caution">
    <text evidence="3">The sequence shown here is derived from an EMBL/GenBank/DDBJ whole genome shotgun (WGS) entry which is preliminary data.</text>
</comment>
<dbReference type="CDD" id="cd00077">
    <property type="entry name" value="HDc"/>
    <property type="match status" value="1"/>
</dbReference>
<dbReference type="InterPro" id="IPR006674">
    <property type="entry name" value="HD_domain"/>
</dbReference>
<dbReference type="AlphaFoldDB" id="A0A7W2EJU8"/>
<reference evidence="3 4" key="1">
    <citation type="submission" date="2020-07" db="EMBL/GenBank/DDBJ databases">
        <title>Novel species isolated from subtropical streams in China.</title>
        <authorList>
            <person name="Lu H."/>
        </authorList>
    </citation>
    <scope>NUCLEOTIDE SEQUENCE [LARGE SCALE GENOMIC DNA]</scope>
    <source>
        <strain evidence="3 4">FT3S</strain>
    </source>
</reference>
<gene>
    <name evidence="3" type="ORF">H3H36_17885</name>
</gene>
<dbReference type="EMBL" id="JACEZS010000016">
    <property type="protein sequence ID" value="MBA5607231.1"/>
    <property type="molecule type" value="Genomic_DNA"/>
</dbReference>
<protein>
    <submittedName>
        <fullName evidence="3">HD-GYP domain-containing protein</fullName>
    </submittedName>
</protein>